<dbReference type="PANTHER" id="PTHR30249:SF0">
    <property type="entry name" value="PLASTIDAL GLYCOLATE_GLYCERATE TRANSLOCATOR 1, CHLOROPLASTIC"/>
    <property type="match status" value="1"/>
</dbReference>
<feature type="transmembrane region" description="Helical" evidence="5">
    <location>
        <begin position="6"/>
        <end position="31"/>
    </location>
</feature>
<feature type="transmembrane region" description="Helical" evidence="5">
    <location>
        <begin position="215"/>
        <end position="236"/>
    </location>
</feature>
<evidence type="ECO:0000256" key="3">
    <source>
        <dbReference type="ARBA" id="ARBA00022989"/>
    </source>
</evidence>
<dbReference type="OrthoDB" id="9811701at2"/>
<keyword evidence="4 5" id="KW-0472">Membrane</keyword>
<dbReference type="EMBL" id="FUYB01000004">
    <property type="protein sequence ID" value="SKA73650.1"/>
    <property type="molecule type" value="Genomic_DNA"/>
</dbReference>
<evidence type="ECO:0000313" key="7">
    <source>
        <dbReference type="Proteomes" id="UP000190460"/>
    </source>
</evidence>
<evidence type="ECO:0000313" key="6">
    <source>
        <dbReference type="EMBL" id="SKA73650.1"/>
    </source>
</evidence>
<accession>A0A1T4W8P0</accession>
<name>A0A1T4W8P0_9GAMM</name>
<sequence length="241" mass="25159">MQTNEFLAIWVYLSTSPLLGLTATLLAYVLAYRVYLGCHASPLANPVALAVLALISLLLLTNTAYKDYFDGAQFVHFLLGPATVALAIPLYKQLATIQRVLLPLLIALVVGVLVGAVTAIYISKALGASTSTMFSLAPKSVTSPVAMSIAEHIGGLPSLTAALVVSTGIIGAVFGPSLLSWLKIEDPRVMGVALGVTAHGVGTSRAFQISAQMGAFAGLSMALSALANALMLPWIVRWLPL</sequence>
<evidence type="ECO:0000256" key="5">
    <source>
        <dbReference type="SAM" id="Phobius"/>
    </source>
</evidence>
<organism evidence="6 7">
    <name type="scientific">Thiothrix eikelboomii</name>
    <dbReference type="NCBI Taxonomy" id="92487"/>
    <lineage>
        <taxon>Bacteria</taxon>
        <taxon>Pseudomonadati</taxon>
        <taxon>Pseudomonadota</taxon>
        <taxon>Gammaproteobacteria</taxon>
        <taxon>Thiotrichales</taxon>
        <taxon>Thiotrichaceae</taxon>
        <taxon>Thiothrix</taxon>
    </lineage>
</organism>
<feature type="transmembrane region" description="Helical" evidence="5">
    <location>
        <begin position="71"/>
        <end position="91"/>
    </location>
</feature>
<feature type="transmembrane region" description="Helical" evidence="5">
    <location>
        <begin position="43"/>
        <end position="65"/>
    </location>
</feature>
<dbReference type="PANTHER" id="PTHR30249">
    <property type="entry name" value="PUTATIVE SEROTONIN TRANSPORTER"/>
    <property type="match status" value="1"/>
</dbReference>
<dbReference type="GO" id="GO:0016020">
    <property type="term" value="C:membrane"/>
    <property type="evidence" value="ECO:0007669"/>
    <property type="project" value="UniProtKB-SubCell"/>
</dbReference>
<comment type="subcellular location">
    <subcellularLocation>
        <location evidence="1">Membrane</location>
        <topology evidence="1">Multi-pass membrane protein</topology>
    </subcellularLocation>
</comment>
<feature type="transmembrane region" description="Helical" evidence="5">
    <location>
        <begin position="161"/>
        <end position="182"/>
    </location>
</feature>
<dbReference type="InterPro" id="IPR007300">
    <property type="entry name" value="CidB/LrgB"/>
</dbReference>
<keyword evidence="2 5" id="KW-0812">Transmembrane</keyword>
<dbReference type="AlphaFoldDB" id="A0A1T4W8P0"/>
<protein>
    <submittedName>
        <fullName evidence="6">TIGR00659 family protein</fullName>
    </submittedName>
</protein>
<reference evidence="6 7" key="1">
    <citation type="submission" date="2017-02" db="EMBL/GenBank/DDBJ databases">
        <authorList>
            <person name="Peterson S.W."/>
        </authorList>
    </citation>
    <scope>NUCLEOTIDE SEQUENCE [LARGE SCALE GENOMIC DNA]</scope>
    <source>
        <strain evidence="6 7">ATCC 49788</strain>
    </source>
</reference>
<dbReference type="STRING" id="92487.SAMN02745130_01258"/>
<proteinExistence type="predicted"/>
<gene>
    <name evidence="6" type="ORF">SAMN02745130_01258</name>
</gene>
<evidence type="ECO:0000256" key="1">
    <source>
        <dbReference type="ARBA" id="ARBA00004141"/>
    </source>
</evidence>
<dbReference type="Pfam" id="PF04172">
    <property type="entry name" value="LrgB"/>
    <property type="match status" value="1"/>
</dbReference>
<dbReference type="Proteomes" id="UP000190460">
    <property type="component" value="Unassembled WGS sequence"/>
</dbReference>
<dbReference type="RefSeq" id="WP_078921730.1">
    <property type="nucleotide sequence ID" value="NZ_FUYB01000004.1"/>
</dbReference>
<evidence type="ECO:0000256" key="2">
    <source>
        <dbReference type="ARBA" id="ARBA00022692"/>
    </source>
</evidence>
<keyword evidence="3 5" id="KW-1133">Transmembrane helix</keyword>
<feature type="transmembrane region" description="Helical" evidence="5">
    <location>
        <begin position="100"/>
        <end position="122"/>
    </location>
</feature>
<evidence type="ECO:0000256" key="4">
    <source>
        <dbReference type="ARBA" id="ARBA00023136"/>
    </source>
</evidence>
<keyword evidence="7" id="KW-1185">Reference proteome</keyword>